<protein>
    <submittedName>
        <fullName evidence="1">Uncharacterized protein</fullName>
    </submittedName>
</protein>
<organism evidence="1 2">
    <name type="scientific">Cannabis sativa</name>
    <name type="common">Hemp</name>
    <name type="synonym">Marijuana</name>
    <dbReference type="NCBI Taxonomy" id="3483"/>
    <lineage>
        <taxon>Eukaryota</taxon>
        <taxon>Viridiplantae</taxon>
        <taxon>Streptophyta</taxon>
        <taxon>Embryophyta</taxon>
        <taxon>Tracheophyta</taxon>
        <taxon>Spermatophyta</taxon>
        <taxon>Magnoliopsida</taxon>
        <taxon>eudicotyledons</taxon>
        <taxon>Gunneridae</taxon>
        <taxon>Pentapetalae</taxon>
        <taxon>rosids</taxon>
        <taxon>fabids</taxon>
        <taxon>Rosales</taxon>
        <taxon>Cannabaceae</taxon>
        <taxon>Cannabis</taxon>
    </lineage>
</organism>
<reference evidence="1" key="2">
    <citation type="submission" date="2021-03" db="UniProtKB">
        <authorList>
            <consortium name="EnsemblPlants"/>
        </authorList>
    </citation>
    <scope>IDENTIFICATION</scope>
</reference>
<dbReference type="Gramene" id="evm.model.08.1806">
    <property type="protein sequence ID" value="cds.evm.model.08.1806"/>
    <property type="gene ID" value="evm.TU.08.1806"/>
</dbReference>
<proteinExistence type="predicted"/>
<dbReference type="Pfam" id="PF14223">
    <property type="entry name" value="Retrotran_gag_2"/>
    <property type="match status" value="1"/>
</dbReference>
<dbReference type="Proteomes" id="UP000596661">
    <property type="component" value="Chromosome 8"/>
</dbReference>
<sequence length="120" mass="14078">MRLCLGEKALPEAISDKDKKEILAKAHSAIILNLGDKVLRKITKETTATRIWLKLEGLYMTNLWVKFRIRKKRTKRTLDYIHNDLWRPSTTVSHSGWRFRSPLKLTGFFTFISKSLDFRA</sequence>
<name>A0A803Q9V2_CANSA</name>
<evidence type="ECO:0000313" key="2">
    <source>
        <dbReference type="Proteomes" id="UP000596661"/>
    </source>
</evidence>
<reference evidence="1" key="1">
    <citation type="submission" date="2018-11" db="EMBL/GenBank/DDBJ databases">
        <authorList>
            <person name="Grassa J C."/>
        </authorList>
    </citation>
    <scope>NUCLEOTIDE SEQUENCE [LARGE SCALE GENOMIC DNA]</scope>
</reference>
<dbReference type="AlphaFoldDB" id="A0A803Q9V2"/>
<accession>A0A803Q9V2</accession>
<evidence type="ECO:0000313" key="1">
    <source>
        <dbReference type="EnsemblPlants" id="cds.evm.model.08.1806"/>
    </source>
</evidence>
<dbReference type="EnsemblPlants" id="evm.model.08.1806">
    <property type="protein sequence ID" value="cds.evm.model.08.1806"/>
    <property type="gene ID" value="evm.TU.08.1806"/>
</dbReference>
<keyword evidence="2" id="KW-1185">Reference proteome</keyword>
<dbReference type="EMBL" id="UZAU01000716">
    <property type="status" value="NOT_ANNOTATED_CDS"/>
    <property type="molecule type" value="Genomic_DNA"/>
</dbReference>